<protein>
    <recommendedName>
        <fullName evidence="1">2EXR domain-containing protein</fullName>
    </recommendedName>
</protein>
<dbReference type="EMBL" id="PQXK01000133">
    <property type="protein sequence ID" value="TGO36183.1"/>
    <property type="molecule type" value="Genomic_DNA"/>
</dbReference>
<evidence type="ECO:0000313" key="3">
    <source>
        <dbReference type="Proteomes" id="UP000297814"/>
    </source>
</evidence>
<organism evidence="2 3">
    <name type="scientific">Botrytis hyacinthi</name>
    <dbReference type="NCBI Taxonomy" id="278943"/>
    <lineage>
        <taxon>Eukaryota</taxon>
        <taxon>Fungi</taxon>
        <taxon>Dikarya</taxon>
        <taxon>Ascomycota</taxon>
        <taxon>Pezizomycotina</taxon>
        <taxon>Leotiomycetes</taxon>
        <taxon>Helotiales</taxon>
        <taxon>Sclerotiniaceae</taxon>
        <taxon>Botrytis</taxon>
    </lineage>
</organism>
<dbReference type="PANTHER" id="PTHR35910:SF1">
    <property type="entry name" value="2EXR DOMAIN-CONTAINING PROTEIN"/>
    <property type="match status" value="1"/>
</dbReference>
<evidence type="ECO:0000313" key="2">
    <source>
        <dbReference type="EMBL" id="TGO36183.1"/>
    </source>
</evidence>
<sequence>MSELEATSTSFMQIPEMRLAIWEALVPPPRRIYMQKSGLSLSDERYWVAKVNSDSGSLTIPNPSILRICAESRDYFIREKGYTILSCCLINPIYVNYSRDQLWFDSLSRLWSYARNVSYRSRLARRNGQMNEEVLELARIRRLGISLTGKDRIGQFSGRIMIHIIMRLPELEEVIFELPKDRFDDYKANIHGKLSGYEEKMWADKIFDPRAPPKLIYIMQEVVAPAEGLYEKVGKLETAEKSKAIDLKRIDDDHIEAFTLFASVVLELRVTMCELAVTAVTAALPELIDSFPLEPDTQTIV</sequence>
<dbReference type="InterPro" id="IPR045518">
    <property type="entry name" value="2EXR"/>
</dbReference>
<feature type="domain" description="2EXR" evidence="1">
    <location>
        <begin position="15"/>
        <end position="101"/>
    </location>
</feature>
<dbReference type="Pfam" id="PF20150">
    <property type="entry name" value="2EXR"/>
    <property type="match status" value="1"/>
</dbReference>
<dbReference type="PANTHER" id="PTHR35910">
    <property type="entry name" value="2EXR DOMAIN-CONTAINING PROTEIN"/>
    <property type="match status" value="1"/>
</dbReference>
<dbReference type="Proteomes" id="UP000297814">
    <property type="component" value="Unassembled WGS sequence"/>
</dbReference>
<keyword evidence="3" id="KW-1185">Reference proteome</keyword>
<name>A0A4Z1GRA3_9HELO</name>
<dbReference type="AlphaFoldDB" id="A0A4Z1GRA3"/>
<comment type="caution">
    <text evidence="2">The sequence shown here is derived from an EMBL/GenBank/DDBJ whole genome shotgun (WGS) entry which is preliminary data.</text>
</comment>
<evidence type="ECO:0000259" key="1">
    <source>
        <dbReference type="Pfam" id="PF20150"/>
    </source>
</evidence>
<gene>
    <name evidence="2" type="ORF">BHYA_0133g00250</name>
</gene>
<proteinExistence type="predicted"/>
<reference evidence="2 3" key="1">
    <citation type="submission" date="2017-12" db="EMBL/GenBank/DDBJ databases">
        <title>Comparative genomics of Botrytis spp.</title>
        <authorList>
            <person name="Valero-Jimenez C.A."/>
            <person name="Tapia P."/>
            <person name="Veloso J."/>
            <person name="Silva-Moreno E."/>
            <person name="Staats M."/>
            <person name="Valdes J.H."/>
            <person name="Van Kan J.A.L."/>
        </authorList>
    </citation>
    <scope>NUCLEOTIDE SEQUENCE [LARGE SCALE GENOMIC DNA]</scope>
    <source>
        <strain evidence="2 3">Bh0001</strain>
    </source>
</reference>
<accession>A0A4Z1GRA3</accession>